<evidence type="ECO:0000256" key="1">
    <source>
        <dbReference type="SAM" id="MobiDB-lite"/>
    </source>
</evidence>
<protein>
    <submittedName>
        <fullName evidence="2">Uncharacterized protein</fullName>
    </submittedName>
</protein>
<proteinExistence type="predicted"/>
<sequence length="125" mass="13953">MKSAQHEEVPIFAAVCRFRSESRKWSRPKSPLEAHLDVGDANRPHFARVFFVTRSLPRPTAGALKGELLFNKARHNPDPSGPADHRGGGGRAGRCSSARRQLVKRRLTRELTEPICNQTVRSLST</sequence>
<keyword evidence="3" id="KW-1185">Reference proteome</keyword>
<name>A0A4Z2IP72_9TELE</name>
<reference evidence="2 3" key="1">
    <citation type="submission" date="2019-03" db="EMBL/GenBank/DDBJ databases">
        <title>First draft genome of Liparis tanakae, snailfish: a comprehensive survey of snailfish specific genes.</title>
        <authorList>
            <person name="Kim W."/>
            <person name="Song I."/>
            <person name="Jeong J.-H."/>
            <person name="Kim D."/>
            <person name="Kim S."/>
            <person name="Ryu S."/>
            <person name="Song J.Y."/>
            <person name="Lee S.K."/>
        </authorList>
    </citation>
    <scope>NUCLEOTIDE SEQUENCE [LARGE SCALE GENOMIC DNA]</scope>
    <source>
        <tissue evidence="2">Muscle</tissue>
    </source>
</reference>
<dbReference type="AlphaFoldDB" id="A0A4Z2IP72"/>
<evidence type="ECO:0000313" key="2">
    <source>
        <dbReference type="EMBL" id="TNN79819.1"/>
    </source>
</evidence>
<evidence type="ECO:0000313" key="3">
    <source>
        <dbReference type="Proteomes" id="UP000314294"/>
    </source>
</evidence>
<gene>
    <name evidence="2" type="ORF">EYF80_009856</name>
</gene>
<dbReference type="Proteomes" id="UP000314294">
    <property type="component" value="Unassembled WGS sequence"/>
</dbReference>
<feature type="region of interest" description="Disordered" evidence="1">
    <location>
        <begin position="72"/>
        <end position="99"/>
    </location>
</feature>
<dbReference type="EMBL" id="SRLO01000060">
    <property type="protein sequence ID" value="TNN79819.1"/>
    <property type="molecule type" value="Genomic_DNA"/>
</dbReference>
<organism evidence="2 3">
    <name type="scientific">Liparis tanakae</name>
    <name type="common">Tanaka's snailfish</name>
    <dbReference type="NCBI Taxonomy" id="230148"/>
    <lineage>
        <taxon>Eukaryota</taxon>
        <taxon>Metazoa</taxon>
        <taxon>Chordata</taxon>
        <taxon>Craniata</taxon>
        <taxon>Vertebrata</taxon>
        <taxon>Euteleostomi</taxon>
        <taxon>Actinopterygii</taxon>
        <taxon>Neopterygii</taxon>
        <taxon>Teleostei</taxon>
        <taxon>Neoteleostei</taxon>
        <taxon>Acanthomorphata</taxon>
        <taxon>Eupercaria</taxon>
        <taxon>Perciformes</taxon>
        <taxon>Cottioidei</taxon>
        <taxon>Cottales</taxon>
        <taxon>Liparidae</taxon>
        <taxon>Liparis</taxon>
    </lineage>
</organism>
<accession>A0A4Z2IP72</accession>
<comment type="caution">
    <text evidence="2">The sequence shown here is derived from an EMBL/GenBank/DDBJ whole genome shotgun (WGS) entry which is preliminary data.</text>
</comment>